<dbReference type="InterPro" id="IPR013087">
    <property type="entry name" value="Znf_C2H2_type"/>
</dbReference>
<evidence type="ECO:0000256" key="8">
    <source>
        <dbReference type="ARBA" id="ARBA00023163"/>
    </source>
</evidence>
<evidence type="ECO:0000256" key="2">
    <source>
        <dbReference type="ARBA" id="ARBA00022723"/>
    </source>
</evidence>
<dbReference type="Pfam" id="PF13465">
    <property type="entry name" value="zf-H2C2_2"/>
    <property type="match status" value="1"/>
</dbReference>
<keyword evidence="7" id="KW-0238">DNA-binding</keyword>
<feature type="region of interest" description="Disordered" evidence="12">
    <location>
        <begin position="87"/>
        <end position="110"/>
    </location>
</feature>
<dbReference type="Pfam" id="PF00096">
    <property type="entry name" value="zf-C2H2"/>
    <property type="match status" value="2"/>
</dbReference>
<dbReference type="Proteomes" id="UP000472263">
    <property type="component" value="Chromosome 5"/>
</dbReference>
<keyword evidence="6" id="KW-0805">Transcription regulation</keyword>
<organism evidence="14 15">
    <name type="scientific">Myripristis murdjan</name>
    <name type="common">pinecone soldierfish</name>
    <dbReference type="NCBI Taxonomy" id="586833"/>
    <lineage>
        <taxon>Eukaryota</taxon>
        <taxon>Metazoa</taxon>
        <taxon>Chordata</taxon>
        <taxon>Craniata</taxon>
        <taxon>Vertebrata</taxon>
        <taxon>Euteleostomi</taxon>
        <taxon>Actinopterygii</taxon>
        <taxon>Neopterygii</taxon>
        <taxon>Teleostei</taxon>
        <taxon>Neoteleostei</taxon>
        <taxon>Acanthomorphata</taxon>
        <taxon>Holocentriformes</taxon>
        <taxon>Holocentridae</taxon>
        <taxon>Myripristis</taxon>
    </lineage>
</organism>
<evidence type="ECO:0000256" key="4">
    <source>
        <dbReference type="ARBA" id="ARBA00022771"/>
    </source>
</evidence>
<dbReference type="PROSITE" id="PS50157">
    <property type="entry name" value="ZINC_FINGER_C2H2_2"/>
    <property type="match status" value="5"/>
</dbReference>
<dbReference type="GO" id="GO:0008270">
    <property type="term" value="F:zinc ion binding"/>
    <property type="evidence" value="ECO:0007669"/>
    <property type="project" value="UniProtKB-KW"/>
</dbReference>
<dbReference type="Ensembl" id="ENSMMDT00005004695.1">
    <property type="protein sequence ID" value="ENSMMDP00005004576.1"/>
    <property type="gene ID" value="ENSMMDG00005002481.1"/>
</dbReference>
<reference evidence="14" key="3">
    <citation type="submission" date="2025-09" db="UniProtKB">
        <authorList>
            <consortium name="Ensembl"/>
        </authorList>
    </citation>
    <scope>IDENTIFICATION</scope>
</reference>
<dbReference type="GO" id="GO:0000978">
    <property type="term" value="F:RNA polymerase II cis-regulatory region sequence-specific DNA binding"/>
    <property type="evidence" value="ECO:0007669"/>
    <property type="project" value="TreeGrafter"/>
</dbReference>
<protein>
    <recommendedName>
        <fullName evidence="10">Zinc finger protein 865</fullName>
    </recommendedName>
</protein>
<dbReference type="FunFam" id="3.30.160.60:FF:000446">
    <property type="entry name" value="Zinc finger protein"/>
    <property type="match status" value="1"/>
</dbReference>
<evidence type="ECO:0000256" key="7">
    <source>
        <dbReference type="ARBA" id="ARBA00023125"/>
    </source>
</evidence>
<dbReference type="Gene3D" id="3.30.160.60">
    <property type="entry name" value="Classic Zinc Finger"/>
    <property type="match status" value="5"/>
</dbReference>
<evidence type="ECO:0000256" key="11">
    <source>
        <dbReference type="PROSITE-ProRule" id="PRU00042"/>
    </source>
</evidence>
<dbReference type="SUPFAM" id="SSF57667">
    <property type="entry name" value="beta-beta-alpha zinc fingers"/>
    <property type="match status" value="3"/>
</dbReference>
<evidence type="ECO:0000259" key="13">
    <source>
        <dbReference type="PROSITE" id="PS50157"/>
    </source>
</evidence>
<dbReference type="InterPro" id="IPR036236">
    <property type="entry name" value="Znf_C2H2_sf"/>
</dbReference>
<name>A0A667X6Q7_9TELE</name>
<evidence type="ECO:0000256" key="10">
    <source>
        <dbReference type="ARBA" id="ARBA00068876"/>
    </source>
</evidence>
<feature type="domain" description="C2H2-type" evidence="13">
    <location>
        <begin position="204"/>
        <end position="231"/>
    </location>
</feature>
<dbReference type="InParanoid" id="A0A667X6Q7"/>
<dbReference type="GeneTree" id="ENSGT00940000157046"/>
<keyword evidence="9" id="KW-0539">Nucleus</keyword>
<feature type="domain" description="C2H2-type" evidence="13">
    <location>
        <begin position="232"/>
        <end position="259"/>
    </location>
</feature>
<evidence type="ECO:0000256" key="3">
    <source>
        <dbReference type="ARBA" id="ARBA00022737"/>
    </source>
</evidence>
<dbReference type="GO" id="GO:0001227">
    <property type="term" value="F:DNA-binding transcription repressor activity, RNA polymerase II-specific"/>
    <property type="evidence" value="ECO:0007669"/>
    <property type="project" value="TreeGrafter"/>
</dbReference>
<evidence type="ECO:0000313" key="15">
    <source>
        <dbReference type="Proteomes" id="UP000472263"/>
    </source>
</evidence>
<feature type="compositionally biased region" description="Basic and acidic residues" evidence="12">
    <location>
        <begin position="87"/>
        <end position="100"/>
    </location>
</feature>
<evidence type="ECO:0000256" key="6">
    <source>
        <dbReference type="ARBA" id="ARBA00023015"/>
    </source>
</evidence>
<feature type="domain" description="C2H2-type" evidence="13">
    <location>
        <begin position="260"/>
        <end position="291"/>
    </location>
</feature>
<dbReference type="PANTHER" id="PTHR24399">
    <property type="entry name" value="ZINC FINGER AND BTB DOMAIN-CONTAINING"/>
    <property type="match status" value="1"/>
</dbReference>
<dbReference type="AlphaFoldDB" id="A0A667X6Q7"/>
<proteinExistence type="predicted"/>
<dbReference type="GO" id="GO:0005654">
    <property type="term" value="C:nucleoplasm"/>
    <property type="evidence" value="ECO:0007669"/>
    <property type="project" value="TreeGrafter"/>
</dbReference>
<evidence type="ECO:0000256" key="12">
    <source>
        <dbReference type="SAM" id="MobiDB-lite"/>
    </source>
</evidence>
<feature type="domain" description="C2H2-type" evidence="13">
    <location>
        <begin position="176"/>
        <end position="203"/>
    </location>
</feature>
<keyword evidence="5" id="KW-0862">Zinc</keyword>
<dbReference type="PANTHER" id="PTHR24399:SF23">
    <property type="entry name" value="C2H2-TYPE DOMAIN-CONTAINING PROTEIN"/>
    <property type="match status" value="1"/>
</dbReference>
<sequence>MEDFPGKKEGFSAEETDLLAASLCVEQAEWTHAGAPYSPHGTHSLLIKSSVIMCDQRIVVAAVSINNAFIPSIVTDSGQIAFPAPTEEHSLQTPPTKEEWIPSVGQGKPGPLPVKEEKQELWTGPVEQQVCPDYGGEILVTTVGQNAENTTKPEGDEDQVPSSTAGPNCERSKNTYTCTICSQDFLHKIHFLRHTATHSRKNRVTCNVCGKTSQTKSDMKRHMKAHTEEKPHKCPICGNRYKLKSHIKEHLRTHTGERPFACYICGQSFNRCTTMSNNLQNHMRVHTGERPYSCHFCGKSFKLKGHMTEHIRTHTGEKPFSCHICEKKLGSDSMKREALTRVT</sequence>
<dbReference type="FunFam" id="3.30.160.60:FF:000100">
    <property type="entry name" value="Zinc finger 45-like"/>
    <property type="match status" value="1"/>
</dbReference>
<keyword evidence="3" id="KW-0677">Repeat</keyword>
<evidence type="ECO:0000256" key="5">
    <source>
        <dbReference type="ARBA" id="ARBA00022833"/>
    </source>
</evidence>
<accession>A0A667X6Q7</accession>
<feature type="region of interest" description="Disordered" evidence="12">
    <location>
        <begin position="148"/>
        <end position="170"/>
    </location>
</feature>
<comment type="subcellular location">
    <subcellularLocation>
        <location evidence="1">Nucleus</location>
    </subcellularLocation>
</comment>
<evidence type="ECO:0000256" key="1">
    <source>
        <dbReference type="ARBA" id="ARBA00004123"/>
    </source>
</evidence>
<evidence type="ECO:0000256" key="9">
    <source>
        <dbReference type="ARBA" id="ARBA00023242"/>
    </source>
</evidence>
<dbReference type="FunFam" id="3.30.160.60:FF:000145">
    <property type="entry name" value="Zinc finger protein 574"/>
    <property type="match status" value="2"/>
</dbReference>
<reference evidence="14" key="2">
    <citation type="submission" date="2025-08" db="UniProtKB">
        <authorList>
            <consortium name="Ensembl"/>
        </authorList>
    </citation>
    <scope>IDENTIFICATION</scope>
</reference>
<keyword evidence="15" id="KW-1185">Reference proteome</keyword>
<keyword evidence="8" id="KW-0804">Transcription</keyword>
<dbReference type="SMART" id="SM00355">
    <property type="entry name" value="ZnF_C2H2"/>
    <property type="match status" value="5"/>
</dbReference>
<evidence type="ECO:0000313" key="14">
    <source>
        <dbReference type="Ensembl" id="ENSMMDP00005004576.1"/>
    </source>
</evidence>
<feature type="domain" description="C2H2-type" evidence="13">
    <location>
        <begin position="292"/>
        <end position="319"/>
    </location>
</feature>
<dbReference type="PROSITE" id="PS00028">
    <property type="entry name" value="ZINC_FINGER_C2H2_1"/>
    <property type="match status" value="3"/>
</dbReference>
<keyword evidence="2" id="KW-0479">Metal-binding</keyword>
<reference evidence="14" key="1">
    <citation type="submission" date="2019-06" db="EMBL/GenBank/DDBJ databases">
        <authorList>
            <consortium name="Wellcome Sanger Institute Data Sharing"/>
        </authorList>
    </citation>
    <scope>NUCLEOTIDE SEQUENCE [LARGE SCALE GENOMIC DNA]</scope>
</reference>
<keyword evidence="4 11" id="KW-0863">Zinc-finger</keyword>